<reference evidence="1" key="1">
    <citation type="submission" date="2021-02" db="EMBL/GenBank/DDBJ databases">
        <authorList>
            <person name="Nowell W R."/>
        </authorList>
    </citation>
    <scope>NUCLEOTIDE SEQUENCE</scope>
</reference>
<gene>
    <name evidence="1" type="ORF">XAT740_LOCUS14070</name>
</gene>
<protein>
    <submittedName>
        <fullName evidence="1">Uncharacterized protein</fullName>
    </submittedName>
</protein>
<evidence type="ECO:0000313" key="2">
    <source>
        <dbReference type="Proteomes" id="UP000663828"/>
    </source>
</evidence>
<dbReference type="Proteomes" id="UP000663828">
    <property type="component" value="Unassembled WGS sequence"/>
</dbReference>
<dbReference type="AlphaFoldDB" id="A0A814I1C1"/>
<evidence type="ECO:0000313" key="1">
    <source>
        <dbReference type="EMBL" id="CAF1017826.1"/>
    </source>
</evidence>
<name>A0A814I1C1_ADIRI</name>
<accession>A0A814I1C1</accession>
<dbReference type="EMBL" id="CAJNOR010000835">
    <property type="protein sequence ID" value="CAF1017826.1"/>
    <property type="molecule type" value="Genomic_DNA"/>
</dbReference>
<comment type="caution">
    <text evidence="1">The sequence shown here is derived from an EMBL/GenBank/DDBJ whole genome shotgun (WGS) entry which is preliminary data.</text>
</comment>
<keyword evidence="2" id="KW-1185">Reference proteome</keyword>
<sequence>MNRSSKWNHALILVHLENIDQEDKGTDYCLLTGKISFGYSSIRSSNNRIGSERHGLDLLLLKYISPTKERHRLSVDGHAIIQFIENRDYLGNQMSDELGEDEQHNVQKLLVSKLWVTVCFKQHLDVGGDGVG</sequence>
<proteinExistence type="predicted"/>
<organism evidence="1 2">
    <name type="scientific">Adineta ricciae</name>
    <name type="common">Rotifer</name>
    <dbReference type="NCBI Taxonomy" id="249248"/>
    <lineage>
        <taxon>Eukaryota</taxon>
        <taxon>Metazoa</taxon>
        <taxon>Spiralia</taxon>
        <taxon>Gnathifera</taxon>
        <taxon>Rotifera</taxon>
        <taxon>Eurotatoria</taxon>
        <taxon>Bdelloidea</taxon>
        <taxon>Adinetida</taxon>
        <taxon>Adinetidae</taxon>
        <taxon>Adineta</taxon>
    </lineage>
</organism>